<organism evidence="4 5">
    <name type="scientific">Stutzerimonas stutzeri</name>
    <name type="common">Pseudomonas stutzeri</name>
    <dbReference type="NCBI Taxonomy" id="316"/>
    <lineage>
        <taxon>Bacteria</taxon>
        <taxon>Pseudomonadati</taxon>
        <taxon>Pseudomonadota</taxon>
        <taxon>Gammaproteobacteria</taxon>
        <taxon>Pseudomonadales</taxon>
        <taxon>Pseudomonadaceae</taxon>
        <taxon>Stutzerimonas</taxon>
    </lineage>
</organism>
<name>A0A0D9AW32_STUST</name>
<dbReference type="EC" id="4.2.1.17" evidence="4"/>
<evidence type="ECO:0000256" key="2">
    <source>
        <dbReference type="ARBA" id="ARBA00023239"/>
    </source>
</evidence>
<dbReference type="InterPro" id="IPR014748">
    <property type="entry name" value="Enoyl-CoA_hydra_C"/>
</dbReference>
<evidence type="ECO:0000256" key="3">
    <source>
        <dbReference type="RuleBase" id="RU003707"/>
    </source>
</evidence>
<dbReference type="NCBIfam" id="NF006566">
    <property type="entry name" value="PRK09076.1"/>
    <property type="match status" value="1"/>
</dbReference>
<dbReference type="InterPro" id="IPR018376">
    <property type="entry name" value="Enoyl-CoA_hyd/isom_CS"/>
</dbReference>
<dbReference type="Gene3D" id="1.10.12.10">
    <property type="entry name" value="Lyase 2-enoyl-coa Hydratase, Chain A, domain 2"/>
    <property type="match status" value="1"/>
</dbReference>
<dbReference type="PANTHER" id="PTHR11941:SF141">
    <property type="entry name" value="ENOYL-COA HYDRATASE_ISOMERASE-RELATED"/>
    <property type="match status" value="1"/>
</dbReference>
<dbReference type="PANTHER" id="PTHR11941">
    <property type="entry name" value="ENOYL-COA HYDRATASE-RELATED"/>
    <property type="match status" value="1"/>
</dbReference>
<dbReference type="PROSITE" id="PS00166">
    <property type="entry name" value="ENOYL_COA_HYDRATASE"/>
    <property type="match status" value="1"/>
</dbReference>
<reference evidence="4 5" key="1">
    <citation type="submission" date="2015-02" db="EMBL/GenBank/DDBJ databases">
        <title>Draft genome sequence of Pseudomonas stutzeri NT0128 isolated from wheat (Triticum turgidum) rhizosphere.</title>
        <authorList>
            <person name="Tovi N."/>
            <person name="Frenk S."/>
            <person name="Hadar Y."/>
            <person name="Minz D."/>
        </authorList>
    </citation>
    <scope>NUCLEOTIDE SEQUENCE [LARGE SCALE GENOMIC DNA]</scope>
    <source>
        <strain evidence="4 5">NT0128</strain>
    </source>
</reference>
<gene>
    <name evidence="4" type="ORF">UF78_05420</name>
</gene>
<comment type="caution">
    <text evidence="4">The sequence shown here is derived from an EMBL/GenBank/DDBJ whole genome shotgun (WGS) entry which is preliminary data.</text>
</comment>
<protein>
    <submittedName>
        <fullName evidence="4">Enoyl-CoA hydratase</fullName>
        <ecNumber evidence="4">4.2.1.17</ecNumber>
    </submittedName>
</protein>
<comment type="similarity">
    <text evidence="1 3">Belongs to the enoyl-CoA hydratase/isomerase family.</text>
</comment>
<evidence type="ECO:0000313" key="4">
    <source>
        <dbReference type="EMBL" id="KJH83596.1"/>
    </source>
</evidence>
<accession>A0A0D9AW32</accession>
<dbReference type="FunFam" id="3.90.226.10:FF:000009">
    <property type="entry name" value="Carnitinyl-CoA dehydratase"/>
    <property type="match status" value="1"/>
</dbReference>
<dbReference type="GO" id="GO:0006635">
    <property type="term" value="P:fatty acid beta-oxidation"/>
    <property type="evidence" value="ECO:0007669"/>
    <property type="project" value="TreeGrafter"/>
</dbReference>
<proteinExistence type="inferred from homology"/>
<dbReference type="FunFam" id="1.10.12.10:FF:000001">
    <property type="entry name" value="Probable enoyl-CoA hydratase, mitochondrial"/>
    <property type="match status" value="1"/>
</dbReference>
<dbReference type="OrthoDB" id="9775794at2"/>
<dbReference type="InterPro" id="IPR001753">
    <property type="entry name" value="Enoyl-CoA_hydra/iso"/>
</dbReference>
<evidence type="ECO:0000313" key="5">
    <source>
        <dbReference type="Proteomes" id="UP000032487"/>
    </source>
</evidence>
<dbReference type="RefSeq" id="WP_045161107.1">
    <property type="nucleotide sequence ID" value="NZ_JYHV01000011.1"/>
</dbReference>
<dbReference type="InterPro" id="IPR029045">
    <property type="entry name" value="ClpP/crotonase-like_dom_sf"/>
</dbReference>
<evidence type="ECO:0000256" key="1">
    <source>
        <dbReference type="ARBA" id="ARBA00005254"/>
    </source>
</evidence>
<sequence>MSTTAVEPYKSGVFDLTHKLTVEKHGHTALITINHPPANTWDRDSLIGLKQVVEHLNHDDEVYALVISGQGEKFFSAGADLKLFADGDRTRAREMAKRFGDAFEALREFRGVSIAAINGFALGGGLECALACDIRIAEQQAQLGLPEASVGLLPCAGGTQALAWLVGEGWAKRMILCGERVTADTALRIGLVEQVVEPGEARGHALLLASRVARQSPVAVRTIKPLIDSMRSRGPVSLAAAEREAFVDLFDAEDTLEGVNAFLEKRDPRWRNR</sequence>
<dbReference type="GO" id="GO:0004300">
    <property type="term" value="F:enoyl-CoA hydratase activity"/>
    <property type="evidence" value="ECO:0007669"/>
    <property type="project" value="UniProtKB-EC"/>
</dbReference>
<dbReference type="CDD" id="cd06558">
    <property type="entry name" value="crotonase-like"/>
    <property type="match status" value="1"/>
</dbReference>
<dbReference type="AlphaFoldDB" id="A0A0D9AW32"/>
<dbReference type="Gene3D" id="3.90.226.10">
    <property type="entry name" value="2-enoyl-CoA Hydratase, Chain A, domain 1"/>
    <property type="match status" value="1"/>
</dbReference>
<dbReference type="Pfam" id="PF00378">
    <property type="entry name" value="ECH_1"/>
    <property type="match status" value="1"/>
</dbReference>
<dbReference type="EMBL" id="JYHV01000011">
    <property type="protein sequence ID" value="KJH83596.1"/>
    <property type="molecule type" value="Genomic_DNA"/>
</dbReference>
<dbReference type="SUPFAM" id="SSF52096">
    <property type="entry name" value="ClpP/crotonase"/>
    <property type="match status" value="1"/>
</dbReference>
<dbReference type="Proteomes" id="UP000032487">
    <property type="component" value="Unassembled WGS sequence"/>
</dbReference>
<keyword evidence="2 4" id="KW-0456">Lyase</keyword>
<dbReference type="PATRIC" id="fig|316.101.peg.673"/>